<organism evidence="3 4">
    <name type="scientific">Orchesella dallaii</name>
    <dbReference type="NCBI Taxonomy" id="48710"/>
    <lineage>
        <taxon>Eukaryota</taxon>
        <taxon>Metazoa</taxon>
        <taxon>Ecdysozoa</taxon>
        <taxon>Arthropoda</taxon>
        <taxon>Hexapoda</taxon>
        <taxon>Collembola</taxon>
        <taxon>Entomobryomorpha</taxon>
        <taxon>Entomobryoidea</taxon>
        <taxon>Orchesellidae</taxon>
        <taxon>Orchesellinae</taxon>
        <taxon>Orchesella</taxon>
    </lineage>
</organism>
<feature type="signal peptide" evidence="1">
    <location>
        <begin position="1"/>
        <end position="21"/>
    </location>
</feature>
<feature type="domain" description="EGF-like" evidence="2">
    <location>
        <begin position="317"/>
        <end position="331"/>
    </location>
</feature>
<gene>
    <name evidence="3" type="ORF">ODALV1_LOCUS5485</name>
</gene>
<dbReference type="EMBL" id="CAXLJM020000016">
    <property type="protein sequence ID" value="CAL8083439.1"/>
    <property type="molecule type" value="Genomic_DNA"/>
</dbReference>
<dbReference type="InterPro" id="IPR000742">
    <property type="entry name" value="EGF"/>
</dbReference>
<feature type="domain" description="EGF-like" evidence="2">
    <location>
        <begin position="410"/>
        <end position="424"/>
    </location>
</feature>
<sequence length="428" mass="48120">MNPKLILLLLASLVIINSSEGGTGHRQQYADVCNKSRKCDFTKYFRCRQMKCVCYNPPGKEELYYDETARRCVGKHGTDCAQKFYPFDDEDPNMFHMRGATTNHWRYGNGTLRCGANAFCDFDGKDHFCKCRKDYYGAMDGTCMKLKGYGDSCKLDMECDPDSYLLCGDDGTCKCDNVTATRVYDSNLNKCTVQAGVKCETKRNKDDGHIVDDCPQDSFCEENVCRCGFGTQIHSDRTCQRGYGMECGPDHPCGDSKLSCKSKVCQCKYPFHMEYDESLGQCVSLASGICSLNETSEYTIYCTNNAECVQRNTFTECACKPGYLQTEIGTCAKVFGSACESDQECDQYPPLSCINNRCDCQDLLQSFDEKNRKCRGLLGTRCQLNEDYSCIENSKCVHYELDEQGKIGRCICKQGFKGSGNRTCEPVI</sequence>
<reference evidence="3 4" key="1">
    <citation type="submission" date="2024-08" db="EMBL/GenBank/DDBJ databases">
        <authorList>
            <person name="Cucini C."/>
            <person name="Frati F."/>
        </authorList>
    </citation>
    <scope>NUCLEOTIDE SEQUENCE [LARGE SCALE GENOMIC DNA]</scope>
</reference>
<dbReference type="PROSITE" id="PS01186">
    <property type="entry name" value="EGF_2"/>
    <property type="match status" value="2"/>
</dbReference>
<evidence type="ECO:0000313" key="4">
    <source>
        <dbReference type="Proteomes" id="UP001642540"/>
    </source>
</evidence>
<evidence type="ECO:0000313" key="3">
    <source>
        <dbReference type="EMBL" id="CAL8083439.1"/>
    </source>
</evidence>
<comment type="caution">
    <text evidence="3">The sequence shown here is derived from an EMBL/GenBank/DDBJ whole genome shotgun (WGS) entry which is preliminary data.</text>
</comment>
<keyword evidence="1" id="KW-0732">Signal</keyword>
<dbReference type="PANTHER" id="PTHR39069">
    <property type="entry name" value="ECDYSONE-INDUCIBLE GENE E1, ISOFORM A"/>
    <property type="match status" value="1"/>
</dbReference>
<evidence type="ECO:0000256" key="1">
    <source>
        <dbReference type="SAM" id="SignalP"/>
    </source>
</evidence>
<proteinExistence type="predicted"/>
<evidence type="ECO:0000259" key="2">
    <source>
        <dbReference type="PROSITE" id="PS01186"/>
    </source>
</evidence>
<protein>
    <recommendedName>
        <fullName evidence="2">EGF-like domain-containing protein</fullName>
    </recommendedName>
</protein>
<dbReference type="SMART" id="SM00181">
    <property type="entry name" value="EGF"/>
    <property type="match status" value="3"/>
</dbReference>
<accession>A0ABP1Q1H2</accession>
<dbReference type="PANTHER" id="PTHR39069:SF8">
    <property type="entry name" value="FI17111P1"/>
    <property type="match status" value="1"/>
</dbReference>
<name>A0ABP1Q1H2_9HEXA</name>
<dbReference type="Proteomes" id="UP001642540">
    <property type="component" value="Unassembled WGS sequence"/>
</dbReference>
<feature type="chain" id="PRO_5045203704" description="EGF-like domain-containing protein" evidence="1">
    <location>
        <begin position="22"/>
        <end position="428"/>
    </location>
</feature>
<keyword evidence="4" id="KW-1185">Reference proteome</keyword>